<dbReference type="AlphaFoldDB" id="A0A9N9BH25"/>
<dbReference type="GO" id="GO:0034450">
    <property type="term" value="F:ubiquitin-ubiquitin ligase activity"/>
    <property type="evidence" value="ECO:0007669"/>
    <property type="project" value="InterPro"/>
</dbReference>
<dbReference type="Proteomes" id="UP000789572">
    <property type="component" value="Unassembled WGS sequence"/>
</dbReference>
<sequence length="287" mass="31439">MADSETTPLAQNTTSTPLADAEKGSTSRVASVGTTSHNSASAGSSNSRKALRVEEANVQQKRSPPPKSQVPVKSFEDWQNDTISKVLRITLDKSAAEKSSHVLIYLNTLVDELKEEYPENASGKFKLSQSLLDRALFARLSLDPNGMSDNDDTTIAIASLPDVPLFDYLVDCWKSVADVKKNVLAREKILDPAVLNQRIEVLDKVKGLVVSYAGLILQSPEMFPQVKTSVPLGSQQLLPKLLAETDTEEGLPLEFIKDLAIRFENDEFEEASSDLTKQEYEDITGIG</sequence>
<dbReference type="PANTHER" id="PTHR13931:SF2">
    <property type="entry name" value="UBIQUITIN CONJUGATION FACTOR E4 B"/>
    <property type="match status" value="1"/>
</dbReference>
<keyword evidence="3" id="KW-1185">Reference proteome</keyword>
<organism evidence="2 3">
    <name type="scientific">Paraglomus occultum</name>
    <dbReference type="NCBI Taxonomy" id="144539"/>
    <lineage>
        <taxon>Eukaryota</taxon>
        <taxon>Fungi</taxon>
        <taxon>Fungi incertae sedis</taxon>
        <taxon>Mucoromycota</taxon>
        <taxon>Glomeromycotina</taxon>
        <taxon>Glomeromycetes</taxon>
        <taxon>Paraglomerales</taxon>
        <taxon>Paraglomeraceae</taxon>
        <taxon>Paraglomus</taxon>
    </lineage>
</organism>
<reference evidence="2" key="1">
    <citation type="submission" date="2021-06" db="EMBL/GenBank/DDBJ databases">
        <authorList>
            <person name="Kallberg Y."/>
            <person name="Tangrot J."/>
            <person name="Rosling A."/>
        </authorList>
    </citation>
    <scope>NUCLEOTIDE SEQUENCE</scope>
    <source>
        <strain evidence="2">IA702</strain>
    </source>
</reference>
<gene>
    <name evidence="2" type="ORF">POCULU_LOCUS5868</name>
</gene>
<dbReference type="GO" id="GO:0000209">
    <property type="term" value="P:protein polyubiquitination"/>
    <property type="evidence" value="ECO:0007669"/>
    <property type="project" value="TreeGrafter"/>
</dbReference>
<comment type="caution">
    <text evidence="2">The sequence shown here is derived from an EMBL/GenBank/DDBJ whole genome shotgun (WGS) entry which is preliminary data.</text>
</comment>
<dbReference type="OrthoDB" id="2281178at2759"/>
<dbReference type="GO" id="GO:0005634">
    <property type="term" value="C:nucleus"/>
    <property type="evidence" value="ECO:0007669"/>
    <property type="project" value="TreeGrafter"/>
</dbReference>
<feature type="compositionally biased region" description="Polar residues" evidence="1">
    <location>
        <begin position="1"/>
        <end position="17"/>
    </location>
</feature>
<dbReference type="GO" id="GO:0036503">
    <property type="term" value="P:ERAD pathway"/>
    <property type="evidence" value="ECO:0007669"/>
    <property type="project" value="InterPro"/>
</dbReference>
<evidence type="ECO:0000313" key="3">
    <source>
        <dbReference type="Proteomes" id="UP000789572"/>
    </source>
</evidence>
<name>A0A9N9BH25_9GLOM</name>
<dbReference type="InterPro" id="IPR045132">
    <property type="entry name" value="UBE4"/>
</dbReference>
<feature type="region of interest" description="Disordered" evidence="1">
    <location>
        <begin position="1"/>
        <end position="73"/>
    </location>
</feature>
<dbReference type="GO" id="GO:0000151">
    <property type="term" value="C:ubiquitin ligase complex"/>
    <property type="evidence" value="ECO:0007669"/>
    <property type="project" value="InterPro"/>
</dbReference>
<protein>
    <submittedName>
        <fullName evidence="2">6694_t:CDS:1</fullName>
    </submittedName>
</protein>
<proteinExistence type="predicted"/>
<dbReference type="EMBL" id="CAJVPJ010000971">
    <property type="protein sequence ID" value="CAG8568447.1"/>
    <property type="molecule type" value="Genomic_DNA"/>
</dbReference>
<accession>A0A9N9BH25</accession>
<dbReference type="GO" id="GO:0005737">
    <property type="term" value="C:cytoplasm"/>
    <property type="evidence" value="ECO:0007669"/>
    <property type="project" value="TreeGrafter"/>
</dbReference>
<evidence type="ECO:0000256" key="1">
    <source>
        <dbReference type="SAM" id="MobiDB-lite"/>
    </source>
</evidence>
<evidence type="ECO:0000313" key="2">
    <source>
        <dbReference type="EMBL" id="CAG8568447.1"/>
    </source>
</evidence>
<feature type="compositionally biased region" description="Low complexity" evidence="1">
    <location>
        <begin position="33"/>
        <end position="47"/>
    </location>
</feature>
<dbReference type="PANTHER" id="PTHR13931">
    <property type="entry name" value="UBIQUITINATION FACTOR E4"/>
    <property type="match status" value="1"/>
</dbReference>